<feature type="transmembrane region" description="Helical" evidence="6">
    <location>
        <begin position="100"/>
        <end position="120"/>
    </location>
</feature>
<proteinExistence type="predicted"/>
<keyword evidence="8" id="KW-1185">Reference proteome</keyword>
<feature type="transmembrane region" description="Helical" evidence="6">
    <location>
        <begin position="75"/>
        <end position="94"/>
    </location>
</feature>
<keyword evidence="2" id="KW-0813">Transport</keyword>
<protein>
    <submittedName>
        <fullName evidence="7">MFS transporter</fullName>
    </submittedName>
</protein>
<evidence type="ECO:0000256" key="6">
    <source>
        <dbReference type="SAM" id="Phobius"/>
    </source>
</evidence>
<dbReference type="InterPro" id="IPR036259">
    <property type="entry name" value="MFS_trans_sf"/>
</dbReference>
<evidence type="ECO:0000256" key="2">
    <source>
        <dbReference type="ARBA" id="ARBA00022448"/>
    </source>
</evidence>
<dbReference type="Gene3D" id="1.20.1250.20">
    <property type="entry name" value="MFS general substrate transporter like domains"/>
    <property type="match status" value="1"/>
</dbReference>
<gene>
    <name evidence="7" type="ORF">C1I92_31545</name>
</gene>
<dbReference type="PANTHER" id="PTHR42718">
    <property type="entry name" value="MAJOR FACILITATOR SUPERFAMILY MULTIDRUG TRANSPORTER MFSC"/>
    <property type="match status" value="1"/>
</dbReference>
<dbReference type="AlphaFoldDB" id="A0A2W2BGH3"/>
<evidence type="ECO:0000256" key="4">
    <source>
        <dbReference type="ARBA" id="ARBA00022989"/>
    </source>
</evidence>
<feature type="non-terminal residue" evidence="7">
    <location>
        <position position="1"/>
    </location>
</feature>
<dbReference type="GO" id="GO:0016020">
    <property type="term" value="C:membrane"/>
    <property type="evidence" value="ECO:0007669"/>
    <property type="project" value="UniProtKB-SubCell"/>
</dbReference>
<dbReference type="Proteomes" id="UP000248764">
    <property type="component" value="Unassembled WGS sequence"/>
</dbReference>
<name>A0A2W2BGH3_9ACTN</name>
<accession>A0A2W2BGH3</accession>
<reference evidence="7 8" key="1">
    <citation type="submission" date="2018-01" db="EMBL/GenBank/DDBJ databases">
        <title>Draft genome sequence of Jiangella sp. GTF31.</title>
        <authorList>
            <person name="Sahin N."/>
            <person name="Ay H."/>
            <person name="Saygin H."/>
        </authorList>
    </citation>
    <scope>NUCLEOTIDE SEQUENCE [LARGE SCALE GENOMIC DNA]</scope>
    <source>
        <strain evidence="7 8">GTF31</strain>
    </source>
</reference>
<keyword evidence="4 6" id="KW-1133">Transmembrane helix</keyword>
<dbReference type="EMBL" id="POTW01000145">
    <property type="protein sequence ID" value="PZF79374.1"/>
    <property type="molecule type" value="Genomic_DNA"/>
</dbReference>
<evidence type="ECO:0000313" key="8">
    <source>
        <dbReference type="Proteomes" id="UP000248764"/>
    </source>
</evidence>
<comment type="subcellular location">
    <subcellularLocation>
        <location evidence="1">Membrane</location>
        <topology evidence="1">Multi-pass membrane protein</topology>
    </subcellularLocation>
</comment>
<feature type="transmembrane region" description="Helical" evidence="6">
    <location>
        <begin position="33"/>
        <end position="54"/>
    </location>
</feature>
<evidence type="ECO:0000313" key="7">
    <source>
        <dbReference type="EMBL" id="PZF79374.1"/>
    </source>
</evidence>
<keyword evidence="3 6" id="KW-0812">Transmembrane</keyword>
<evidence type="ECO:0000256" key="5">
    <source>
        <dbReference type="ARBA" id="ARBA00023136"/>
    </source>
</evidence>
<dbReference type="SUPFAM" id="SSF103473">
    <property type="entry name" value="MFS general substrate transporter"/>
    <property type="match status" value="1"/>
</dbReference>
<keyword evidence="5 6" id="KW-0472">Membrane</keyword>
<organism evidence="7 8">
    <name type="scientific">Jiangella anatolica</name>
    <dbReference type="NCBI Taxonomy" id="2670374"/>
    <lineage>
        <taxon>Bacteria</taxon>
        <taxon>Bacillati</taxon>
        <taxon>Actinomycetota</taxon>
        <taxon>Actinomycetes</taxon>
        <taxon>Jiangellales</taxon>
        <taxon>Jiangellaceae</taxon>
        <taxon>Jiangella</taxon>
    </lineage>
</organism>
<comment type="caution">
    <text evidence="7">The sequence shown here is derived from an EMBL/GenBank/DDBJ whole genome shotgun (WGS) entry which is preliminary data.</text>
</comment>
<evidence type="ECO:0000256" key="3">
    <source>
        <dbReference type="ARBA" id="ARBA00022692"/>
    </source>
</evidence>
<sequence length="125" mass="12019">GWSLVIGLGLLAIGALWLARVPADGGYVLDVLPAFLLAGFGFGLCGPALQIGALTGVAEQDTGLAAGLVETTREIGGATGVAAVSAVLVGGSGLAGFHLAFGFVAVLALLGVVATVAGFAGRKSG</sequence>
<dbReference type="PANTHER" id="PTHR42718:SF9">
    <property type="entry name" value="MAJOR FACILITATOR SUPERFAMILY MULTIDRUG TRANSPORTER MFSC"/>
    <property type="match status" value="1"/>
</dbReference>
<evidence type="ECO:0000256" key="1">
    <source>
        <dbReference type="ARBA" id="ARBA00004141"/>
    </source>
</evidence>